<dbReference type="SFLD" id="SFLDG01066">
    <property type="entry name" value="organic_radical-activating_enz"/>
    <property type="match status" value="1"/>
</dbReference>
<dbReference type="GO" id="GO:0016829">
    <property type="term" value="F:lyase activity"/>
    <property type="evidence" value="ECO:0007669"/>
    <property type="project" value="UniProtKB-KW"/>
</dbReference>
<dbReference type="NCBIfam" id="TIGR02494">
    <property type="entry name" value="PFLE_PFLC"/>
    <property type="match status" value="1"/>
</dbReference>
<comment type="similarity">
    <text evidence="2">Belongs to the organic radical-activating enzymes family.</text>
</comment>
<evidence type="ECO:0000256" key="6">
    <source>
        <dbReference type="ARBA" id="ARBA00023002"/>
    </source>
</evidence>
<feature type="domain" description="Radical SAM core" evidence="10">
    <location>
        <begin position="16"/>
        <end position="296"/>
    </location>
</feature>
<dbReference type="GeneID" id="16548592"/>
<dbReference type="InterPro" id="IPR001989">
    <property type="entry name" value="Radical_activat_CS"/>
</dbReference>
<dbReference type="Gene3D" id="3.80.30.10">
    <property type="entry name" value="pyruvate-formate lyase- activating enzyme"/>
    <property type="match status" value="1"/>
</dbReference>
<dbReference type="GO" id="GO:0051539">
    <property type="term" value="F:4 iron, 4 sulfur cluster binding"/>
    <property type="evidence" value="ECO:0007669"/>
    <property type="project" value="UniProtKB-KW"/>
</dbReference>
<keyword evidence="11" id="KW-0670">Pyruvate</keyword>
<dbReference type="InterPro" id="IPR040074">
    <property type="entry name" value="BssD/PflA/YjjW"/>
</dbReference>
<dbReference type="SFLD" id="SFLDS00029">
    <property type="entry name" value="Radical_SAM"/>
    <property type="match status" value="1"/>
</dbReference>
<keyword evidence="4" id="KW-0949">S-adenosyl-L-methionine</keyword>
<organism evidence="11 12">
    <name type="scientific">Thermococcus litoralis (strain ATCC 51850 / DSM 5473 / JCM 8560 / NS-C)</name>
    <dbReference type="NCBI Taxonomy" id="523849"/>
    <lineage>
        <taxon>Archaea</taxon>
        <taxon>Methanobacteriati</taxon>
        <taxon>Methanobacteriota</taxon>
        <taxon>Thermococci</taxon>
        <taxon>Thermococcales</taxon>
        <taxon>Thermococcaceae</taxon>
        <taxon>Thermococcus</taxon>
    </lineage>
</organism>
<keyword evidence="6" id="KW-0560">Oxidoreductase</keyword>
<dbReference type="Gene3D" id="3.30.70.20">
    <property type="match status" value="1"/>
</dbReference>
<dbReference type="InterPro" id="IPR034457">
    <property type="entry name" value="Organic_radical-activating"/>
</dbReference>
<feature type="domain" description="4Fe-4S ferredoxin-type" evidence="9">
    <location>
        <begin position="77"/>
        <end position="106"/>
    </location>
</feature>
<dbReference type="SUPFAM" id="SSF54862">
    <property type="entry name" value="4Fe-4S ferredoxins"/>
    <property type="match status" value="1"/>
</dbReference>
<keyword evidence="8" id="KW-0411">Iron-sulfur</keyword>
<protein>
    <submittedName>
        <fullName evidence="11">Pyruvate-formate lyase</fullName>
    </submittedName>
</protein>
<dbReference type="InterPro" id="IPR012839">
    <property type="entry name" value="Organic_radical_activase"/>
</dbReference>
<dbReference type="EMBL" id="CP006670">
    <property type="protein sequence ID" value="EHR78860.2"/>
    <property type="molecule type" value="Genomic_DNA"/>
</dbReference>
<dbReference type="KEGG" id="tlt:OCC_00392"/>
<sequence length="304" mass="34887">MMVKGIIFDIKRYAIHDGPGIRTTIFMKGCPLRCWWCHNPEGISPKPDIMYFSFKCIHCHTCVKACPENAVSFDENEIQHIDREKCTGCGICAELCPTNALRLVGKVVTVDELIREIEKDIKFHDSSDGGVTFSGGEPLFQPEFLEDILKECKKRYIHTTVDTSGYAPTRILEKILSYTDLFLYDLKLFDEKEHIKYTGVPNELIKKNLIFLVEKKANVILRFPVIPGITDTEWNVKGWARFLSELDLSSIQEIDLLPYHDVGEKFNRLGREYKMEVHHAPSDETLKWIKEEFKGLGLKVKIGG</sequence>
<dbReference type="PaxDb" id="523849-OCC_00392"/>
<dbReference type="InterPro" id="IPR007197">
    <property type="entry name" value="rSAM"/>
</dbReference>
<feature type="domain" description="4Fe-4S ferredoxin-type" evidence="9">
    <location>
        <begin position="45"/>
        <end position="76"/>
    </location>
</feature>
<evidence type="ECO:0000256" key="1">
    <source>
        <dbReference type="ARBA" id="ARBA00001966"/>
    </source>
</evidence>
<dbReference type="Proteomes" id="UP000015502">
    <property type="component" value="Chromosome"/>
</dbReference>
<evidence type="ECO:0000256" key="2">
    <source>
        <dbReference type="ARBA" id="ARBA00009777"/>
    </source>
</evidence>
<dbReference type="GO" id="GO:0046872">
    <property type="term" value="F:metal ion binding"/>
    <property type="evidence" value="ECO:0007669"/>
    <property type="project" value="UniProtKB-KW"/>
</dbReference>
<evidence type="ECO:0000256" key="3">
    <source>
        <dbReference type="ARBA" id="ARBA00022485"/>
    </source>
</evidence>
<dbReference type="Pfam" id="PF00037">
    <property type="entry name" value="Fer4"/>
    <property type="match status" value="2"/>
</dbReference>
<keyword evidence="12" id="KW-1185">Reference proteome</keyword>
<evidence type="ECO:0000259" key="10">
    <source>
        <dbReference type="PROSITE" id="PS51918"/>
    </source>
</evidence>
<evidence type="ECO:0000256" key="4">
    <source>
        <dbReference type="ARBA" id="ARBA00022691"/>
    </source>
</evidence>
<dbReference type="CDD" id="cd01335">
    <property type="entry name" value="Radical_SAM"/>
    <property type="match status" value="1"/>
</dbReference>
<reference evidence="11 12" key="1">
    <citation type="journal article" date="2012" name="J. Bacteriol.">
        <title>Genome sequence of the model hyperthermophilic archaeon Thermococcus litoralis NS-C.</title>
        <authorList>
            <person name="Gardner A.F."/>
            <person name="Kumar S."/>
            <person name="Perler F.B."/>
        </authorList>
    </citation>
    <scope>NUCLEOTIDE SEQUENCE [LARGE SCALE GENOMIC DNA]</scope>
    <source>
        <strain evidence="12">ATCC 51850 / DSM 5473 / JCM 8560 / NS-C</strain>
    </source>
</reference>
<dbReference type="PANTHER" id="PTHR30352:SF4">
    <property type="entry name" value="PYRUVATE FORMATE-LYASE 2-ACTIVATING ENZYME"/>
    <property type="match status" value="1"/>
</dbReference>
<proteinExistence type="inferred from homology"/>
<dbReference type="PROSITE" id="PS01087">
    <property type="entry name" value="RADICAL_ACTIVATING"/>
    <property type="match status" value="1"/>
</dbReference>
<evidence type="ECO:0000256" key="8">
    <source>
        <dbReference type="ARBA" id="ARBA00023014"/>
    </source>
</evidence>
<gene>
    <name evidence="11" type="ORF">OCC_00392</name>
</gene>
<keyword evidence="3" id="KW-0004">4Fe-4S</keyword>
<dbReference type="STRING" id="523849.OCC_00392"/>
<dbReference type="RefSeq" id="WP_020953587.1">
    <property type="nucleotide sequence ID" value="NC_022084.1"/>
</dbReference>
<dbReference type="PROSITE" id="PS51918">
    <property type="entry name" value="RADICAL_SAM"/>
    <property type="match status" value="1"/>
</dbReference>
<evidence type="ECO:0000259" key="9">
    <source>
        <dbReference type="PROSITE" id="PS51379"/>
    </source>
</evidence>
<name>H3ZMH9_THELN</name>
<dbReference type="InterPro" id="IPR017896">
    <property type="entry name" value="4Fe4S_Fe-S-bd"/>
</dbReference>
<keyword evidence="7" id="KW-0408">Iron</keyword>
<dbReference type="PANTHER" id="PTHR30352">
    <property type="entry name" value="PYRUVATE FORMATE-LYASE-ACTIVATING ENZYME"/>
    <property type="match status" value="1"/>
</dbReference>
<evidence type="ECO:0000256" key="7">
    <source>
        <dbReference type="ARBA" id="ARBA00023004"/>
    </source>
</evidence>
<comment type="cofactor">
    <cofactor evidence="1">
        <name>[4Fe-4S] cluster</name>
        <dbReference type="ChEBI" id="CHEBI:49883"/>
    </cofactor>
</comment>
<keyword evidence="11" id="KW-0456">Lyase</keyword>
<keyword evidence="5" id="KW-0479">Metal-binding</keyword>
<dbReference type="InterPro" id="IPR017900">
    <property type="entry name" value="4Fe4S_Fe_S_CS"/>
</dbReference>
<dbReference type="PROSITE" id="PS00198">
    <property type="entry name" value="4FE4S_FER_1"/>
    <property type="match status" value="1"/>
</dbReference>
<dbReference type="Pfam" id="PF04055">
    <property type="entry name" value="Radical_SAM"/>
    <property type="match status" value="1"/>
</dbReference>
<dbReference type="GO" id="GO:0016491">
    <property type="term" value="F:oxidoreductase activity"/>
    <property type="evidence" value="ECO:0007669"/>
    <property type="project" value="UniProtKB-KW"/>
</dbReference>
<dbReference type="SFLD" id="SFLDG01118">
    <property type="entry name" value="activating_enzymes__group_2"/>
    <property type="match status" value="1"/>
</dbReference>
<accession>H3ZMH9</accession>
<evidence type="ECO:0000256" key="5">
    <source>
        <dbReference type="ARBA" id="ARBA00022723"/>
    </source>
</evidence>
<dbReference type="HOGENOM" id="CLU_058969_0_0_2"/>
<evidence type="ECO:0000313" key="12">
    <source>
        <dbReference type="Proteomes" id="UP000015502"/>
    </source>
</evidence>
<dbReference type="PIRSF" id="PIRSF000371">
    <property type="entry name" value="PFL_act_enz"/>
    <property type="match status" value="1"/>
</dbReference>
<dbReference type="PROSITE" id="PS51379">
    <property type="entry name" value="4FE4S_FER_2"/>
    <property type="match status" value="2"/>
</dbReference>
<dbReference type="AlphaFoldDB" id="H3ZMH9"/>
<evidence type="ECO:0000313" key="11">
    <source>
        <dbReference type="EMBL" id="EHR78860.2"/>
    </source>
</evidence>